<accession>A0AAW9QW64</accession>
<gene>
    <name evidence="1" type="ORF">V0288_11150</name>
</gene>
<protein>
    <recommendedName>
        <fullName evidence="3">HTH psq-type domain-containing protein</fullName>
    </recommendedName>
</protein>
<organism evidence="1 2">
    <name type="scientific">Pannus brasiliensis CCIBt3594</name>
    <dbReference type="NCBI Taxonomy" id="1427578"/>
    <lineage>
        <taxon>Bacteria</taxon>
        <taxon>Bacillati</taxon>
        <taxon>Cyanobacteriota</taxon>
        <taxon>Cyanophyceae</taxon>
        <taxon>Oscillatoriophycideae</taxon>
        <taxon>Chroococcales</taxon>
        <taxon>Microcystaceae</taxon>
        <taxon>Pannus</taxon>
    </lineage>
</organism>
<dbReference type="Proteomes" id="UP001328733">
    <property type="component" value="Unassembled WGS sequence"/>
</dbReference>
<dbReference type="AlphaFoldDB" id="A0AAW9QW64"/>
<evidence type="ECO:0000313" key="2">
    <source>
        <dbReference type="Proteomes" id="UP001328733"/>
    </source>
</evidence>
<proteinExistence type="predicted"/>
<keyword evidence="2" id="KW-1185">Reference proteome</keyword>
<dbReference type="EMBL" id="JBAFSM010000018">
    <property type="protein sequence ID" value="MEG3437676.1"/>
    <property type="molecule type" value="Genomic_DNA"/>
</dbReference>
<dbReference type="RefSeq" id="WP_332865156.1">
    <property type="nucleotide sequence ID" value="NZ_JBAFSM010000018.1"/>
</dbReference>
<evidence type="ECO:0008006" key="3">
    <source>
        <dbReference type="Google" id="ProtNLM"/>
    </source>
</evidence>
<comment type="caution">
    <text evidence="1">The sequence shown here is derived from an EMBL/GenBank/DDBJ whole genome shotgun (WGS) entry which is preliminary data.</text>
</comment>
<name>A0AAW9QW64_9CHRO</name>
<sequence>MKPELIVSRKWAIGDRIYFCRRWWIIEEIYPSSDWQVVAVLAVPGTSQIMRQAFSNQSQFPCFKAKYSSRTEVCQLFNEKGKKLNRGQAKEIKDRLVTGEKQAVLAREFDVSEATISSIKNGRMWQNV</sequence>
<reference evidence="1 2" key="1">
    <citation type="submission" date="2024-01" db="EMBL/GenBank/DDBJ databases">
        <title>Genomic insights into the taxonomy and metabolism of the cyanobacterium Pannus brasiliensis CCIBt3594.</title>
        <authorList>
            <person name="Machado M."/>
            <person name="Botero N.B."/>
            <person name="Andreote A.P.D."/>
            <person name="Feitosa A.M.T."/>
            <person name="Popin R."/>
            <person name="Sivonen K."/>
            <person name="Fiore M.F."/>
        </authorList>
    </citation>
    <scope>NUCLEOTIDE SEQUENCE [LARGE SCALE GENOMIC DNA]</scope>
    <source>
        <strain evidence="1 2">CCIBt3594</strain>
    </source>
</reference>
<evidence type="ECO:0000313" key="1">
    <source>
        <dbReference type="EMBL" id="MEG3437676.1"/>
    </source>
</evidence>